<keyword evidence="1" id="KW-0863">Zinc-finger</keyword>
<gene>
    <name evidence="3" type="ORF">Tco_1032978</name>
</gene>
<dbReference type="PANTHER" id="PTHR34072">
    <property type="entry name" value="ENZYMATIC POLYPROTEIN-RELATED"/>
    <property type="match status" value="1"/>
</dbReference>
<dbReference type="PANTHER" id="PTHR34072:SF52">
    <property type="entry name" value="RIBONUCLEASE H"/>
    <property type="match status" value="1"/>
</dbReference>
<dbReference type="Proteomes" id="UP001151760">
    <property type="component" value="Unassembled WGS sequence"/>
</dbReference>
<name>A0ABQ5GFG1_9ASTR</name>
<evidence type="ECO:0000313" key="3">
    <source>
        <dbReference type="EMBL" id="GJT73692.1"/>
    </source>
</evidence>
<dbReference type="InterPro" id="IPR043502">
    <property type="entry name" value="DNA/RNA_pol_sf"/>
</dbReference>
<evidence type="ECO:0000313" key="4">
    <source>
        <dbReference type="Proteomes" id="UP001151760"/>
    </source>
</evidence>
<protein>
    <submittedName>
        <fullName evidence="3">Reverse transcriptase domain-containing protein</fullName>
    </submittedName>
</protein>
<dbReference type="EMBL" id="BQNB010018374">
    <property type="protein sequence ID" value="GJT73692.1"/>
    <property type="molecule type" value="Genomic_DNA"/>
</dbReference>
<dbReference type="Gene3D" id="3.30.70.270">
    <property type="match status" value="1"/>
</dbReference>
<dbReference type="InterPro" id="IPR043128">
    <property type="entry name" value="Rev_trsase/Diguanyl_cyclase"/>
</dbReference>
<dbReference type="Pfam" id="PF17919">
    <property type="entry name" value="RT_RNaseH_2"/>
    <property type="match status" value="1"/>
</dbReference>
<evidence type="ECO:0000256" key="1">
    <source>
        <dbReference type="PROSITE-ProRule" id="PRU00047"/>
    </source>
</evidence>
<dbReference type="GO" id="GO:0003964">
    <property type="term" value="F:RNA-directed DNA polymerase activity"/>
    <property type="evidence" value="ECO:0007669"/>
    <property type="project" value="UniProtKB-KW"/>
</dbReference>
<keyword evidence="3" id="KW-0695">RNA-directed DNA polymerase</keyword>
<accession>A0ABQ5GFG1</accession>
<keyword evidence="1" id="KW-0479">Metal-binding</keyword>
<dbReference type="InterPro" id="IPR001878">
    <property type="entry name" value="Znf_CCHC"/>
</dbReference>
<feature type="domain" description="CCHC-type" evidence="2">
    <location>
        <begin position="65"/>
        <end position="80"/>
    </location>
</feature>
<organism evidence="3 4">
    <name type="scientific">Tanacetum coccineum</name>
    <dbReference type="NCBI Taxonomy" id="301880"/>
    <lineage>
        <taxon>Eukaryota</taxon>
        <taxon>Viridiplantae</taxon>
        <taxon>Streptophyta</taxon>
        <taxon>Embryophyta</taxon>
        <taxon>Tracheophyta</taxon>
        <taxon>Spermatophyta</taxon>
        <taxon>Magnoliopsida</taxon>
        <taxon>eudicotyledons</taxon>
        <taxon>Gunneridae</taxon>
        <taxon>Pentapetalae</taxon>
        <taxon>asterids</taxon>
        <taxon>campanulids</taxon>
        <taxon>Asterales</taxon>
        <taxon>Asteraceae</taxon>
        <taxon>Asteroideae</taxon>
        <taxon>Anthemideae</taxon>
        <taxon>Anthemidinae</taxon>
        <taxon>Tanacetum</taxon>
    </lineage>
</organism>
<dbReference type="InterPro" id="IPR041577">
    <property type="entry name" value="RT_RNaseH_2"/>
</dbReference>
<keyword evidence="3" id="KW-0808">Transferase</keyword>
<evidence type="ECO:0000259" key="2">
    <source>
        <dbReference type="PROSITE" id="PS50158"/>
    </source>
</evidence>
<keyword evidence="4" id="KW-1185">Reference proteome</keyword>
<reference evidence="3" key="2">
    <citation type="submission" date="2022-01" db="EMBL/GenBank/DDBJ databases">
        <authorList>
            <person name="Yamashiro T."/>
            <person name="Shiraishi A."/>
            <person name="Satake H."/>
            <person name="Nakayama K."/>
        </authorList>
    </citation>
    <scope>NUCLEOTIDE SEQUENCE</scope>
</reference>
<dbReference type="PROSITE" id="PS50158">
    <property type="entry name" value="ZF_CCHC"/>
    <property type="match status" value="1"/>
</dbReference>
<comment type="caution">
    <text evidence="3">The sequence shown here is derived from an EMBL/GenBank/DDBJ whole genome shotgun (WGS) entry which is preliminary data.</text>
</comment>
<dbReference type="SUPFAM" id="SSF56672">
    <property type="entry name" value="DNA/RNA polymerases"/>
    <property type="match status" value="1"/>
</dbReference>
<keyword evidence="1" id="KW-0862">Zinc</keyword>
<proteinExistence type="predicted"/>
<reference evidence="3" key="1">
    <citation type="journal article" date="2022" name="Int. J. Mol. Sci.">
        <title>Draft Genome of Tanacetum Coccineum: Genomic Comparison of Closely Related Tanacetum-Family Plants.</title>
        <authorList>
            <person name="Yamashiro T."/>
            <person name="Shiraishi A."/>
            <person name="Nakayama K."/>
            <person name="Satake H."/>
        </authorList>
    </citation>
    <scope>NUCLEOTIDE SEQUENCE</scope>
</reference>
<keyword evidence="3" id="KW-0548">Nucleotidyltransferase</keyword>
<sequence length="393" mass="44419">MNGGNRGETWQGLIEGTINKRIWTGMHFTTTAKSLLGENNTGAATKVVPRNVNPINARNPIARACYECGSTDHIKAACPREEARQGSEHRDGIEHPSDLGFSYKIEIASGQLVEIDKVIKGMDWLANHKAEIICHEKVVIIPLPDDKVLRVIGERPNEKVRLLMCAKAKEQKQEEIVIIELVLRAILVTKSPYRLAPSEMEELSGYYCRFIKNFSKIAKLLIVLTQNSKTYDWGEEQEYAFQTLKGKLCDALVLSLPDRPEDFMVYCNEFGLGLGCVLMQRGKVIAYASRQLKIHEKNYTTHDLELGAIESFSDYDCEIGYHPGKANVVAYALSRKKRVKPKRVRAMNMTLHSSIKDRILAAQKEECNEFTGLQKVLDETIEHRSDGALYYLD</sequence>